<dbReference type="AlphaFoldDB" id="A0A453A1K1"/>
<reference evidence="2" key="5">
    <citation type="journal article" date="2021" name="G3 (Bethesda)">
        <title>Aegilops tauschii genome assembly Aet v5.0 features greater sequence contiguity and improved annotation.</title>
        <authorList>
            <person name="Wang L."/>
            <person name="Zhu T."/>
            <person name="Rodriguez J.C."/>
            <person name="Deal K.R."/>
            <person name="Dubcovsky J."/>
            <person name="McGuire P.E."/>
            <person name="Lux T."/>
            <person name="Spannagl M."/>
            <person name="Mayer K.F.X."/>
            <person name="Baldrich P."/>
            <person name="Meyers B.C."/>
            <person name="Huo N."/>
            <person name="Gu Y.Q."/>
            <person name="Zhou H."/>
            <person name="Devos K.M."/>
            <person name="Bennetzen J.L."/>
            <person name="Unver T."/>
            <person name="Budak H."/>
            <person name="Gulick P.J."/>
            <person name="Galiba G."/>
            <person name="Kalapos B."/>
            <person name="Nelson D.R."/>
            <person name="Li P."/>
            <person name="You F.M."/>
            <person name="Luo M.C."/>
            <person name="Dvorak J."/>
        </authorList>
    </citation>
    <scope>NUCLEOTIDE SEQUENCE [LARGE SCALE GENOMIC DNA]</scope>
    <source>
        <strain evidence="2">cv. AL8/78</strain>
    </source>
</reference>
<feature type="chain" id="PRO_5019314748" evidence="1">
    <location>
        <begin position="19"/>
        <end position="127"/>
    </location>
</feature>
<accession>A0A453A1K1</accession>
<dbReference type="Gramene" id="AET1Gv21005500.1">
    <property type="protein sequence ID" value="AET1Gv21005500.1"/>
    <property type="gene ID" value="AET1Gv21005500"/>
</dbReference>
<evidence type="ECO:0000313" key="2">
    <source>
        <dbReference type="EnsemblPlants" id="AET1Gv21005500.1"/>
    </source>
</evidence>
<reference evidence="3" key="2">
    <citation type="journal article" date="2017" name="Nat. Plants">
        <title>The Aegilops tauschii genome reveals multiple impacts of transposons.</title>
        <authorList>
            <person name="Zhao G."/>
            <person name="Zou C."/>
            <person name="Li K."/>
            <person name="Wang K."/>
            <person name="Li T."/>
            <person name="Gao L."/>
            <person name="Zhang X."/>
            <person name="Wang H."/>
            <person name="Yang Z."/>
            <person name="Liu X."/>
            <person name="Jiang W."/>
            <person name="Mao L."/>
            <person name="Kong X."/>
            <person name="Jiao Y."/>
            <person name="Jia J."/>
        </authorList>
    </citation>
    <scope>NUCLEOTIDE SEQUENCE [LARGE SCALE GENOMIC DNA]</scope>
    <source>
        <strain evidence="3">cv. AL8/78</strain>
    </source>
</reference>
<sequence>HLLLVGVEVGLLAVLGGGVELRPQVLELLHTTRQEGEQAGSTVEQSRAEARGIWGRNAPTCRALTKLLLRSMEASSTVAPSQPPGLRRRRAGCCSSCCCCILSFPPRLPRVECRVSDINATKTKWWG</sequence>
<feature type="signal peptide" evidence="1">
    <location>
        <begin position="1"/>
        <end position="18"/>
    </location>
</feature>
<reference evidence="2" key="4">
    <citation type="submission" date="2019-03" db="UniProtKB">
        <authorList>
            <consortium name="EnsemblPlants"/>
        </authorList>
    </citation>
    <scope>IDENTIFICATION</scope>
</reference>
<dbReference type="Proteomes" id="UP000015105">
    <property type="component" value="Chromosome 1D"/>
</dbReference>
<protein>
    <submittedName>
        <fullName evidence="2">Uncharacterized protein</fullName>
    </submittedName>
</protein>
<dbReference type="EnsemblPlants" id="AET1Gv21005500.1">
    <property type="protein sequence ID" value="AET1Gv21005500.1"/>
    <property type="gene ID" value="AET1Gv21005500"/>
</dbReference>
<reference evidence="3" key="1">
    <citation type="journal article" date="2014" name="Science">
        <title>Ancient hybridizations among the ancestral genomes of bread wheat.</title>
        <authorList>
            <consortium name="International Wheat Genome Sequencing Consortium,"/>
            <person name="Marcussen T."/>
            <person name="Sandve S.R."/>
            <person name="Heier L."/>
            <person name="Spannagl M."/>
            <person name="Pfeifer M."/>
            <person name="Jakobsen K.S."/>
            <person name="Wulff B.B."/>
            <person name="Steuernagel B."/>
            <person name="Mayer K.F."/>
            <person name="Olsen O.A."/>
        </authorList>
    </citation>
    <scope>NUCLEOTIDE SEQUENCE [LARGE SCALE GENOMIC DNA]</scope>
    <source>
        <strain evidence="3">cv. AL8/78</strain>
    </source>
</reference>
<keyword evidence="1" id="KW-0732">Signal</keyword>
<organism evidence="2 3">
    <name type="scientific">Aegilops tauschii subsp. strangulata</name>
    <name type="common">Goatgrass</name>
    <dbReference type="NCBI Taxonomy" id="200361"/>
    <lineage>
        <taxon>Eukaryota</taxon>
        <taxon>Viridiplantae</taxon>
        <taxon>Streptophyta</taxon>
        <taxon>Embryophyta</taxon>
        <taxon>Tracheophyta</taxon>
        <taxon>Spermatophyta</taxon>
        <taxon>Magnoliopsida</taxon>
        <taxon>Liliopsida</taxon>
        <taxon>Poales</taxon>
        <taxon>Poaceae</taxon>
        <taxon>BOP clade</taxon>
        <taxon>Pooideae</taxon>
        <taxon>Triticodae</taxon>
        <taxon>Triticeae</taxon>
        <taxon>Triticinae</taxon>
        <taxon>Aegilops</taxon>
    </lineage>
</organism>
<evidence type="ECO:0000256" key="1">
    <source>
        <dbReference type="SAM" id="SignalP"/>
    </source>
</evidence>
<reference evidence="2" key="3">
    <citation type="journal article" date="2017" name="Nature">
        <title>Genome sequence of the progenitor of the wheat D genome Aegilops tauschii.</title>
        <authorList>
            <person name="Luo M.C."/>
            <person name="Gu Y.Q."/>
            <person name="Puiu D."/>
            <person name="Wang H."/>
            <person name="Twardziok S.O."/>
            <person name="Deal K.R."/>
            <person name="Huo N."/>
            <person name="Zhu T."/>
            <person name="Wang L."/>
            <person name="Wang Y."/>
            <person name="McGuire P.E."/>
            <person name="Liu S."/>
            <person name="Long H."/>
            <person name="Ramasamy R.K."/>
            <person name="Rodriguez J.C."/>
            <person name="Van S.L."/>
            <person name="Yuan L."/>
            <person name="Wang Z."/>
            <person name="Xia Z."/>
            <person name="Xiao L."/>
            <person name="Anderson O.D."/>
            <person name="Ouyang S."/>
            <person name="Liang Y."/>
            <person name="Zimin A.V."/>
            <person name="Pertea G."/>
            <person name="Qi P."/>
            <person name="Bennetzen J.L."/>
            <person name="Dai X."/>
            <person name="Dawson M.W."/>
            <person name="Muller H.G."/>
            <person name="Kugler K."/>
            <person name="Rivarola-Duarte L."/>
            <person name="Spannagl M."/>
            <person name="Mayer K.F.X."/>
            <person name="Lu F.H."/>
            <person name="Bevan M.W."/>
            <person name="Leroy P."/>
            <person name="Li P."/>
            <person name="You F.M."/>
            <person name="Sun Q."/>
            <person name="Liu Z."/>
            <person name="Lyons E."/>
            <person name="Wicker T."/>
            <person name="Salzberg S.L."/>
            <person name="Devos K.M."/>
            <person name="Dvorak J."/>
        </authorList>
    </citation>
    <scope>NUCLEOTIDE SEQUENCE [LARGE SCALE GENOMIC DNA]</scope>
    <source>
        <strain evidence="2">cv. AL8/78</strain>
    </source>
</reference>
<evidence type="ECO:0000313" key="3">
    <source>
        <dbReference type="Proteomes" id="UP000015105"/>
    </source>
</evidence>
<keyword evidence="3" id="KW-1185">Reference proteome</keyword>
<proteinExistence type="predicted"/>
<name>A0A453A1K1_AEGTS</name>